<name>A0ABN9TA94_9DINO</name>
<gene>
    <name evidence="2" type="ORF">PCOR1329_LOCUS36955</name>
</gene>
<reference evidence="2" key="1">
    <citation type="submission" date="2023-10" db="EMBL/GenBank/DDBJ databases">
        <authorList>
            <person name="Chen Y."/>
            <person name="Shah S."/>
            <person name="Dougan E. K."/>
            <person name="Thang M."/>
            <person name="Chan C."/>
        </authorList>
    </citation>
    <scope>NUCLEOTIDE SEQUENCE [LARGE SCALE GENOMIC DNA]</scope>
</reference>
<dbReference type="Proteomes" id="UP001189429">
    <property type="component" value="Unassembled WGS sequence"/>
</dbReference>
<evidence type="ECO:0000313" key="3">
    <source>
        <dbReference type="Proteomes" id="UP001189429"/>
    </source>
</evidence>
<comment type="caution">
    <text evidence="2">The sequence shown here is derived from an EMBL/GenBank/DDBJ whole genome shotgun (WGS) entry which is preliminary data.</text>
</comment>
<dbReference type="Gene3D" id="3.10.450.50">
    <property type="match status" value="1"/>
</dbReference>
<feature type="region of interest" description="Disordered" evidence="1">
    <location>
        <begin position="18"/>
        <end position="46"/>
    </location>
</feature>
<evidence type="ECO:0000313" key="2">
    <source>
        <dbReference type="EMBL" id="CAK0841884.1"/>
    </source>
</evidence>
<protein>
    <submittedName>
        <fullName evidence="2">Uncharacterized protein</fullName>
    </submittedName>
</protein>
<keyword evidence="3" id="KW-1185">Reference proteome</keyword>
<dbReference type="InterPro" id="IPR032710">
    <property type="entry name" value="NTF2-like_dom_sf"/>
</dbReference>
<dbReference type="EMBL" id="CAUYUJ010014488">
    <property type="protein sequence ID" value="CAK0841884.1"/>
    <property type="molecule type" value="Genomic_DNA"/>
</dbReference>
<evidence type="ECO:0000256" key="1">
    <source>
        <dbReference type="SAM" id="MobiDB-lite"/>
    </source>
</evidence>
<proteinExistence type="predicted"/>
<accession>A0ABN9TA94</accession>
<dbReference type="SUPFAM" id="SSF54427">
    <property type="entry name" value="NTF2-like"/>
    <property type="match status" value="1"/>
</dbReference>
<sequence>MVGDAPVAWLGPAIHQPVGTRAPRVQPRQLSGATPPLQCMPRPSGASGASAQRLLALGGVVWAGSQGRKRARKQSRRAARAAEARDAEFAAQCVDEEAMLAESTFAIKPEDLIRRCKEVLAAGVGTRDSGADFAENFEFCAPVVGPLGKKQYLSALGTFKIEDAFPDSNPNYHFFRVDPFEPNRVWFQTRKTGTNTAEFMGKPATGKALIFPPEAYSMKFNEAGKVQEFTVGYVLNRRSGNTGGLGGAFGYFYGVGRPLPIPECRPYKPSWQFKFLNWMGRVGKRVQGVKVQED</sequence>
<organism evidence="2 3">
    <name type="scientific">Prorocentrum cordatum</name>
    <dbReference type="NCBI Taxonomy" id="2364126"/>
    <lineage>
        <taxon>Eukaryota</taxon>
        <taxon>Sar</taxon>
        <taxon>Alveolata</taxon>
        <taxon>Dinophyceae</taxon>
        <taxon>Prorocentrales</taxon>
        <taxon>Prorocentraceae</taxon>
        <taxon>Prorocentrum</taxon>
    </lineage>
</organism>